<keyword evidence="16" id="KW-1185">Reference proteome</keyword>
<feature type="region of interest" description="Disordered" evidence="14">
    <location>
        <begin position="158"/>
        <end position="187"/>
    </location>
</feature>
<proteinExistence type="inferred from homology"/>
<dbReference type="Proteomes" id="UP000550707">
    <property type="component" value="Unassembled WGS sequence"/>
</dbReference>
<dbReference type="EC" id="3.4.-.-" evidence="13"/>
<dbReference type="InterPro" id="IPR040230">
    <property type="entry name" value="TIKI1/2-like"/>
</dbReference>
<keyword evidence="6 13" id="KW-0479">Metal-binding</keyword>
<evidence type="ECO:0000313" key="16">
    <source>
        <dbReference type="Proteomes" id="UP000550707"/>
    </source>
</evidence>
<evidence type="ECO:0000256" key="11">
    <source>
        <dbReference type="ARBA" id="ARBA00023136"/>
    </source>
</evidence>
<comment type="caution">
    <text evidence="15">The sequence shown here is derived from an EMBL/GenBank/DDBJ whole genome shotgun (WGS) entry which is preliminary data.</text>
</comment>
<comment type="similarity">
    <text evidence="3 13">Belongs to the TIKI family.</text>
</comment>
<comment type="cofactor">
    <cofactor evidence="13">
        <name>Mn(2+)</name>
        <dbReference type="ChEBI" id="CHEBI:29035"/>
    </cofactor>
    <cofactor evidence="13">
        <name>Co(2+)</name>
        <dbReference type="ChEBI" id="CHEBI:48828"/>
    </cofactor>
    <text evidence="13">Divalent metal cations. Mn(2+) or Co(2+).</text>
</comment>
<keyword evidence="13" id="KW-0879">Wnt signaling pathway</keyword>
<comment type="cofactor">
    <cofactor evidence="1">
        <name>Co(2+)</name>
        <dbReference type="ChEBI" id="CHEBI:48828"/>
    </cofactor>
</comment>
<dbReference type="GO" id="GO:0004222">
    <property type="term" value="F:metalloendopeptidase activity"/>
    <property type="evidence" value="ECO:0007669"/>
    <property type="project" value="UniProtKB-UniRule"/>
</dbReference>
<name>A0A7J8FCV9_MOLMO</name>
<dbReference type="GO" id="GO:0016055">
    <property type="term" value="P:Wnt signaling pathway"/>
    <property type="evidence" value="ECO:0007669"/>
    <property type="project" value="UniProtKB-KW"/>
</dbReference>
<keyword evidence="11" id="KW-0472">Membrane</keyword>
<accession>A0A7J8FCV9</accession>
<keyword evidence="13" id="KW-1003">Cell membrane</keyword>
<evidence type="ECO:0000256" key="9">
    <source>
        <dbReference type="ARBA" id="ARBA00022989"/>
    </source>
</evidence>
<evidence type="ECO:0000256" key="6">
    <source>
        <dbReference type="ARBA" id="ARBA00022723"/>
    </source>
</evidence>
<dbReference type="GO" id="GO:0017147">
    <property type="term" value="F:Wnt-protein binding"/>
    <property type="evidence" value="ECO:0007669"/>
    <property type="project" value="TreeGrafter"/>
</dbReference>
<protein>
    <recommendedName>
        <fullName evidence="13">Metalloprotease TIKI</fullName>
        <ecNumber evidence="13">3.4.-.-</ecNumber>
    </recommendedName>
    <alternativeName>
        <fullName evidence="13">TRAB domain-containing protein 2</fullName>
    </alternativeName>
</protein>
<dbReference type="GO" id="GO:0005886">
    <property type="term" value="C:plasma membrane"/>
    <property type="evidence" value="ECO:0007669"/>
    <property type="project" value="UniProtKB-SubCell"/>
</dbReference>
<feature type="region of interest" description="Disordered" evidence="14">
    <location>
        <begin position="63"/>
        <end position="97"/>
    </location>
</feature>
<dbReference type="Pfam" id="PF01963">
    <property type="entry name" value="TraB_PrgY_gumN"/>
    <property type="match status" value="1"/>
</dbReference>
<evidence type="ECO:0000256" key="1">
    <source>
        <dbReference type="ARBA" id="ARBA00001941"/>
    </source>
</evidence>
<dbReference type="GO" id="GO:0030178">
    <property type="term" value="P:negative regulation of Wnt signaling pathway"/>
    <property type="evidence" value="ECO:0007669"/>
    <property type="project" value="UniProtKB-UniRule"/>
</dbReference>
<dbReference type="GO" id="GO:0046872">
    <property type="term" value="F:metal ion binding"/>
    <property type="evidence" value="ECO:0007669"/>
    <property type="project" value="UniProtKB-UniRule"/>
</dbReference>
<feature type="compositionally biased region" description="Polar residues" evidence="14">
    <location>
        <begin position="175"/>
        <end position="187"/>
    </location>
</feature>
<keyword evidence="5" id="KW-0812">Transmembrane</keyword>
<gene>
    <name evidence="15" type="ORF">HJG59_018676</name>
</gene>
<reference evidence="15 16" key="1">
    <citation type="journal article" date="2020" name="Nature">
        <title>Six reference-quality genomes reveal evolution of bat adaptations.</title>
        <authorList>
            <person name="Jebb D."/>
            <person name="Huang Z."/>
            <person name="Pippel M."/>
            <person name="Hughes G.M."/>
            <person name="Lavrichenko K."/>
            <person name="Devanna P."/>
            <person name="Winkler S."/>
            <person name="Jermiin L.S."/>
            <person name="Skirmuntt E.C."/>
            <person name="Katzourakis A."/>
            <person name="Burkitt-Gray L."/>
            <person name="Ray D.A."/>
            <person name="Sullivan K.A.M."/>
            <person name="Roscito J.G."/>
            <person name="Kirilenko B.M."/>
            <person name="Davalos L.M."/>
            <person name="Corthals A.P."/>
            <person name="Power M.L."/>
            <person name="Jones G."/>
            <person name="Ransome R.D."/>
            <person name="Dechmann D.K.N."/>
            <person name="Locatelli A.G."/>
            <person name="Puechmaille S.J."/>
            <person name="Fedrigo O."/>
            <person name="Jarvis E.D."/>
            <person name="Hiller M."/>
            <person name="Vernes S.C."/>
            <person name="Myers E.W."/>
            <person name="Teeling E.C."/>
        </authorList>
    </citation>
    <scope>NUCLEOTIDE SEQUENCE [LARGE SCALE GENOMIC DNA]</scope>
    <source>
        <strain evidence="15">MMolMol1</strain>
        <tissue evidence="15">Muscle</tissue>
    </source>
</reference>
<comment type="function">
    <text evidence="13">Metalloprotease that acts as a negative regulator of the Wnt signaling pathway by mediating the cleavage of the N-terminal residues of a subset of Wnt proteins. Following cleavage, Wnt proteins become oxidized and form large disulfide-bond oligomers, leading to their inactivation.</text>
</comment>
<feature type="compositionally biased region" description="Polar residues" evidence="14">
    <location>
        <begin position="116"/>
        <end position="128"/>
    </location>
</feature>
<evidence type="ECO:0000256" key="3">
    <source>
        <dbReference type="ARBA" id="ARBA00008261"/>
    </source>
</evidence>
<evidence type="ECO:0000256" key="12">
    <source>
        <dbReference type="ARBA" id="ARBA00023180"/>
    </source>
</evidence>
<dbReference type="EMBL" id="JACASF010000012">
    <property type="protein sequence ID" value="KAF6445460.1"/>
    <property type="molecule type" value="Genomic_DNA"/>
</dbReference>
<dbReference type="GO" id="GO:0006508">
    <property type="term" value="P:proteolysis"/>
    <property type="evidence" value="ECO:0007669"/>
    <property type="project" value="UniProtKB-KW"/>
</dbReference>
<comment type="subcellular location">
    <subcellularLocation>
        <location evidence="13">Cell membrane</location>
        <topology evidence="13">Single-pass type I membrane protein</topology>
    </subcellularLocation>
    <subcellularLocation>
        <location evidence="2">Membrane</location>
        <topology evidence="2">Single-pass type I membrane protein</topology>
    </subcellularLocation>
</comment>
<dbReference type="AlphaFoldDB" id="A0A7J8FCV9"/>
<keyword evidence="12" id="KW-0325">Glycoprotein</keyword>
<dbReference type="GO" id="GO:0031090">
    <property type="term" value="C:organelle membrane"/>
    <property type="evidence" value="ECO:0007669"/>
    <property type="project" value="TreeGrafter"/>
</dbReference>
<feature type="region of interest" description="Disordered" evidence="14">
    <location>
        <begin position="111"/>
        <end position="135"/>
    </location>
</feature>
<dbReference type="PANTHER" id="PTHR31120">
    <property type="entry name" value="METALLOPROTEASE TIKI"/>
    <property type="match status" value="1"/>
</dbReference>
<keyword evidence="7 13" id="KW-0732">Signal</keyword>
<keyword evidence="10 13" id="KW-0482">Metalloprotease</keyword>
<keyword evidence="8 13" id="KW-0378">Hydrolase</keyword>
<sequence>MGKRVMALLRENEDKICFFAFGAGHFLGNNTVIDVLRQAGLEVEHTPAGQAIPRPLPLDCAARATHSAQRATRRPASPVGAPPGAAGGRGSGAHVWPMVPAPGLEQQRCLRVGSSRGHSQGPRTQGGSPQPMLCPAFVEEPSSPVHQATTVWSGPLSLTLQDPESERSPSHHTDTVTALSAPGSTHF</sequence>
<evidence type="ECO:0000256" key="8">
    <source>
        <dbReference type="ARBA" id="ARBA00022801"/>
    </source>
</evidence>
<evidence type="ECO:0000256" key="5">
    <source>
        <dbReference type="ARBA" id="ARBA00022692"/>
    </source>
</evidence>
<evidence type="ECO:0000313" key="15">
    <source>
        <dbReference type="EMBL" id="KAF6445460.1"/>
    </source>
</evidence>
<dbReference type="PANTHER" id="PTHR31120:SF8">
    <property type="entry name" value="METALLOPROTEASE TIKI2"/>
    <property type="match status" value="1"/>
</dbReference>
<keyword evidence="9" id="KW-1133">Transmembrane helix</keyword>
<dbReference type="InterPro" id="IPR002816">
    <property type="entry name" value="TraB/PrgY/GumN_fam"/>
</dbReference>
<evidence type="ECO:0000256" key="2">
    <source>
        <dbReference type="ARBA" id="ARBA00004479"/>
    </source>
</evidence>
<organism evidence="15 16">
    <name type="scientific">Molossus molossus</name>
    <name type="common">Pallas' mastiff bat</name>
    <name type="synonym">Vespertilio molossus</name>
    <dbReference type="NCBI Taxonomy" id="27622"/>
    <lineage>
        <taxon>Eukaryota</taxon>
        <taxon>Metazoa</taxon>
        <taxon>Chordata</taxon>
        <taxon>Craniata</taxon>
        <taxon>Vertebrata</taxon>
        <taxon>Euteleostomi</taxon>
        <taxon>Mammalia</taxon>
        <taxon>Eutheria</taxon>
        <taxon>Laurasiatheria</taxon>
        <taxon>Chiroptera</taxon>
        <taxon>Yangochiroptera</taxon>
        <taxon>Molossidae</taxon>
        <taxon>Molossus</taxon>
    </lineage>
</organism>
<feature type="compositionally biased region" description="Basic and acidic residues" evidence="14">
    <location>
        <begin position="164"/>
        <end position="174"/>
    </location>
</feature>
<evidence type="ECO:0000256" key="4">
    <source>
        <dbReference type="ARBA" id="ARBA00022670"/>
    </source>
</evidence>
<evidence type="ECO:0000256" key="10">
    <source>
        <dbReference type="ARBA" id="ARBA00023049"/>
    </source>
</evidence>
<keyword evidence="4 13" id="KW-0645">Protease</keyword>
<evidence type="ECO:0000256" key="7">
    <source>
        <dbReference type="ARBA" id="ARBA00022729"/>
    </source>
</evidence>
<evidence type="ECO:0000256" key="14">
    <source>
        <dbReference type="SAM" id="MobiDB-lite"/>
    </source>
</evidence>
<evidence type="ECO:0000256" key="13">
    <source>
        <dbReference type="RuleBase" id="RU369069"/>
    </source>
</evidence>
<feature type="compositionally biased region" description="Low complexity" evidence="14">
    <location>
        <begin position="74"/>
        <end position="84"/>
    </location>
</feature>